<keyword evidence="2" id="KW-0489">Methyltransferase</keyword>
<proteinExistence type="predicted"/>
<feature type="region of interest" description="Disordered" evidence="1">
    <location>
        <begin position="1"/>
        <end position="21"/>
    </location>
</feature>
<organism evidence="2 3">
    <name type="scientific">Ferrimonas gelatinilytica</name>
    <dbReference type="NCBI Taxonomy" id="1255257"/>
    <lineage>
        <taxon>Bacteria</taxon>
        <taxon>Pseudomonadati</taxon>
        <taxon>Pseudomonadota</taxon>
        <taxon>Gammaproteobacteria</taxon>
        <taxon>Alteromonadales</taxon>
        <taxon>Ferrimonadaceae</taxon>
        <taxon>Ferrimonas</taxon>
    </lineage>
</organism>
<evidence type="ECO:0000313" key="2">
    <source>
        <dbReference type="EMBL" id="GAA5189276.1"/>
    </source>
</evidence>
<dbReference type="InterPro" id="IPR029063">
    <property type="entry name" value="SAM-dependent_MTases_sf"/>
</dbReference>
<dbReference type="Pfam" id="PF06080">
    <property type="entry name" value="DUF938"/>
    <property type="match status" value="1"/>
</dbReference>
<name>A0ABP9S065_9GAMM</name>
<dbReference type="Proteomes" id="UP001501600">
    <property type="component" value="Unassembled WGS sequence"/>
</dbReference>
<evidence type="ECO:0000256" key="1">
    <source>
        <dbReference type="SAM" id="MobiDB-lite"/>
    </source>
</evidence>
<sequence length="212" mass="23605">MPAKSEPGPAGRPEEVSLPYSPACDSNKGPILSVLRQAFCSVSRVLEIASGTGQHGAYFAAELPHLTWQMSDLPSHQDHLLLRQRRSGCDNLLAPRVLNVESIPWDRFEVDAVFSANSCHILSWPQVEQMVAGVGRLLRAGEPFCLYGPFHDAGRATSLSNAQFDLQLRSRDPAMGLRDYQSLVALAWEHNLTLQQRHEMPANNLLLEFRHL</sequence>
<dbReference type="PANTHER" id="PTHR20974:SF0">
    <property type="entry name" value="UPF0585 PROTEIN CG18661"/>
    <property type="match status" value="1"/>
</dbReference>
<dbReference type="Gene3D" id="3.40.50.150">
    <property type="entry name" value="Vaccinia Virus protein VP39"/>
    <property type="match status" value="1"/>
</dbReference>
<evidence type="ECO:0000313" key="3">
    <source>
        <dbReference type="Proteomes" id="UP001501600"/>
    </source>
</evidence>
<dbReference type="GO" id="GO:0032259">
    <property type="term" value="P:methylation"/>
    <property type="evidence" value="ECO:0007669"/>
    <property type="project" value="UniProtKB-KW"/>
</dbReference>
<keyword evidence="2" id="KW-0808">Transferase</keyword>
<keyword evidence="3" id="KW-1185">Reference proteome</keyword>
<gene>
    <name evidence="2" type="ORF">GCM10025772_11300</name>
</gene>
<accession>A0ABP9S065</accession>
<dbReference type="EMBL" id="BAABLF010000006">
    <property type="protein sequence ID" value="GAA5189276.1"/>
    <property type="molecule type" value="Genomic_DNA"/>
</dbReference>
<comment type="caution">
    <text evidence="2">The sequence shown here is derived from an EMBL/GenBank/DDBJ whole genome shotgun (WGS) entry which is preliminary data.</text>
</comment>
<dbReference type="RefSeq" id="WP_345316072.1">
    <property type="nucleotide sequence ID" value="NZ_BAABLF010000006.1"/>
</dbReference>
<reference evidence="3" key="1">
    <citation type="journal article" date="2019" name="Int. J. Syst. Evol. Microbiol.">
        <title>The Global Catalogue of Microorganisms (GCM) 10K type strain sequencing project: providing services to taxonomists for standard genome sequencing and annotation.</title>
        <authorList>
            <consortium name="The Broad Institute Genomics Platform"/>
            <consortium name="The Broad Institute Genome Sequencing Center for Infectious Disease"/>
            <person name="Wu L."/>
            <person name="Ma J."/>
        </authorList>
    </citation>
    <scope>NUCLEOTIDE SEQUENCE [LARGE SCALE GENOMIC DNA]</scope>
    <source>
        <strain evidence="3">JCM 18720</strain>
    </source>
</reference>
<dbReference type="SUPFAM" id="SSF53335">
    <property type="entry name" value="S-adenosyl-L-methionine-dependent methyltransferases"/>
    <property type="match status" value="1"/>
</dbReference>
<dbReference type="InterPro" id="IPR010342">
    <property type="entry name" value="DUF938"/>
</dbReference>
<dbReference type="GO" id="GO:0008168">
    <property type="term" value="F:methyltransferase activity"/>
    <property type="evidence" value="ECO:0007669"/>
    <property type="project" value="UniProtKB-KW"/>
</dbReference>
<dbReference type="PANTHER" id="PTHR20974">
    <property type="entry name" value="UPF0585 PROTEIN CG18661"/>
    <property type="match status" value="1"/>
</dbReference>
<protein>
    <submittedName>
        <fullName evidence="2">Class I SAM-dependent methyltransferase</fullName>
    </submittedName>
</protein>